<reference evidence="1" key="1">
    <citation type="submission" date="2021-06" db="EMBL/GenBank/DDBJ databases">
        <authorList>
            <person name="Kallberg Y."/>
            <person name="Tangrot J."/>
            <person name="Rosling A."/>
        </authorList>
    </citation>
    <scope>NUCLEOTIDE SEQUENCE</scope>
    <source>
        <strain evidence="1">IL203A</strain>
    </source>
</reference>
<proteinExistence type="predicted"/>
<dbReference type="EMBL" id="CAJVPU010003182">
    <property type="protein sequence ID" value="CAG8514436.1"/>
    <property type="molecule type" value="Genomic_DNA"/>
</dbReference>
<comment type="caution">
    <text evidence="1">The sequence shown here is derived from an EMBL/GenBank/DDBJ whole genome shotgun (WGS) entry which is preliminary data.</text>
</comment>
<protein>
    <submittedName>
        <fullName evidence="1">16160_t:CDS:1</fullName>
    </submittedName>
</protein>
<dbReference type="Proteomes" id="UP000789702">
    <property type="component" value="Unassembled WGS sequence"/>
</dbReference>
<evidence type="ECO:0000313" key="1">
    <source>
        <dbReference type="EMBL" id="CAG8514436.1"/>
    </source>
</evidence>
<gene>
    <name evidence="1" type="ORF">DHETER_LOCUS3613</name>
</gene>
<keyword evidence="2" id="KW-1185">Reference proteome</keyword>
<name>A0ACA9L7J9_9GLOM</name>
<evidence type="ECO:0000313" key="2">
    <source>
        <dbReference type="Proteomes" id="UP000789702"/>
    </source>
</evidence>
<accession>A0ACA9L7J9</accession>
<organism evidence="1 2">
    <name type="scientific">Dentiscutata heterogama</name>
    <dbReference type="NCBI Taxonomy" id="1316150"/>
    <lineage>
        <taxon>Eukaryota</taxon>
        <taxon>Fungi</taxon>
        <taxon>Fungi incertae sedis</taxon>
        <taxon>Mucoromycota</taxon>
        <taxon>Glomeromycotina</taxon>
        <taxon>Glomeromycetes</taxon>
        <taxon>Diversisporales</taxon>
        <taxon>Gigasporaceae</taxon>
        <taxon>Dentiscutata</taxon>
    </lineage>
</organism>
<sequence length="126" mass="14515">MKKIGKKSITSANILIAQIKKYDIYEAPYNFTFVEGIESPQIWRLGFGLLKKEEADFDADYISDDDNLDEIMQFDCENLEVKEMIDLNIFAGEQISETNYDNVVESENEPNYDINEVINAAMNNIK</sequence>